<reference evidence="1" key="1">
    <citation type="journal article" date="2015" name="Proc. Natl. Acad. Sci. U.S.A.">
        <title>Networks of energetic and metabolic interactions define dynamics in microbial communities.</title>
        <authorList>
            <person name="Embree M."/>
            <person name="Liu J.K."/>
            <person name="Al-Bassam M.M."/>
            <person name="Zengler K."/>
        </authorList>
    </citation>
    <scope>NUCLEOTIDE SEQUENCE</scope>
</reference>
<accession>A0A0W8F2U3</accession>
<comment type="caution">
    <text evidence="1">The sequence shown here is derived from an EMBL/GenBank/DDBJ whole genome shotgun (WGS) entry which is preliminary data.</text>
</comment>
<evidence type="ECO:0008006" key="2">
    <source>
        <dbReference type="Google" id="ProtNLM"/>
    </source>
</evidence>
<proteinExistence type="predicted"/>
<dbReference type="EMBL" id="LNQE01001575">
    <property type="protein sequence ID" value="KUG15220.1"/>
    <property type="molecule type" value="Genomic_DNA"/>
</dbReference>
<dbReference type="Gene3D" id="1.10.10.10">
    <property type="entry name" value="Winged helix-like DNA-binding domain superfamily/Winged helix DNA-binding domain"/>
    <property type="match status" value="1"/>
</dbReference>
<dbReference type="SUPFAM" id="SSF46785">
    <property type="entry name" value="Winged helix' DNA-binding domain"/>
    <property type="match status" value="1"/>
</dbReference>
<sequence>MKTDNEKGRKKYMITQTKPIVEQTTPPIEQLPTSAKAVFSLLVDGKPRTLNEMVGNVSFSPRTIRNALNRLKEAGLIVAKFNFRDARKPLYQLKTV</sequence>
<gene>
    <name evidence="1" type="ORF">ASZ90_015139</name>
</gene>
<dbReference type="AlphaFoldDB" id="A0A0W8F2U3"/>
<dbReference type="InterPro" id="IPR036388">
    <property type="entry name" value="WH-like_DNA-bd_sf"/>
</dbReference>
<evidence type="ECO:0000313" key="1">
    <source>
        <dbReference type="EMBL" id="KUG15220.1"/>
    </source>
</evidence>
<organism evidence="1">
    <name type="scientific">hydrocarbon metagenome</name>
    <dbReference type="NCBI Taxonomy" id="938273"/>
    <lineage>
        <taxon>unclassified sequences</taxon>
        <taxon>metagenomes</taxon>
        <taxon>ecological metagenomes</taxon>
    </lineage>
</organism>
<protein>
    <recommendedName>
        <fullName evidence="2">HTH marR-type domain-containing protein</fullName>
    </recommendedName>
</protein>
<name>A0A0W8F2U3_9ZZZZ</name>
<dbReference type="InterPro" id="IPR036390">
    <property type="entry name" value="WH_DNA-bd_sf"/>
</dbReference>